<reference evidence="1 2" key="1">
    <citation type="submission" date="2016-07" db="EMBL/GenBank/DDBJ databases">
        <title>Multiple horizontal gene transfer events from other fungi enriched the ability of initially mycotrophic Trichoderma (Ascomycota) to feed on dead plant biomass.</title>
        <authorList>
            <consortium name="DOE Joint Genome Institute"/>
            <person name="Aerts A."/>
            <person name="Atanasova L."/>
            <person name="Chenthamara K."/>
            <person name="Zhang J."/>
            <person name="Grujic M."/>
            <person name="Henrissat B."/>
            <person name="Kuo A."/>
            <person name="Salamov A."/>
            <person name="Lipzen A."/>
            <person name="Labutti K."/>
            <person name="Barry K."/>
            <person name="Miao Y."/>
            <person name="Rahimi M.J."/>
            <person name="Shen Q."/>
            <person name="Grigoriev I.V."/>
            <person name="Kubicek C.P."/>
            <person name="Druzhinina I.S."/>
        </authorList>
    </citation>
    <scope>NUCLEOTIDE SEQUENCE [LARGE SCALE GENOMIC DNA]</scope>
    <source>
        <strain evidence="1 2">ATCC 18648</strain>
    </source>
</reference>
<sequence>MLSAELQSQRAIGDGLRLGNRKPPPFTRQGAVTGRFVARCVCRHEGASLYHLTVAQRHRSGFPRVVVWQSWWARRSSAGSGGLAWFELLVVSHLRHRQPYVLSPILLSCMYTLGGGASPALHMLDLSHGQTFTETEISLPRQGRLLGPWQSALPVAGCSSPATLMDSISSTATLRCLRAGSR</sequence>
<dbReference type="AlphaFoldDB" id="A0A2T4BX36"/>
<keyword evidence="2" id="KW-1185">Reference proteome</keyword>
<dbReference type="Proteomes" id="UP000240760">
    <property type="component" value="Unassembled WGS sequence"/>
</dbReference>
<evidence type="ECO:0000313" key="1">
    <source>
        <dbReference type="EMBL" id="PTB73881.1"/>
    </source>
</evidence>
<name>A0A2T4BX36_TRILO</name>
<accession>A0A2T4BX36</accession>
<organism evidence="1 2">
    <name type="scientific">Trichoderma longibrachiatum ATCC 18648</name>
    <dbReference type="NCBI Taxonomy" id="983965"/>
    <lineage>
        <taxon>Eukaryota</taxon>
        <taxon>Fungi</taxon>
        <taxon>Dikarya</taxon>
        <taxon>Ascomycota</taxon>
        <taxon>Pezizomycotina</taxon>
        <taxon>Sordariomycetes</taxon>
        <taxon>Hypocreomycetidae</taxon>
        <taxon>Hypocreales</taxon>
        <taxon>Hypocreaceae</taxon>
        <taxon>Trichoderma</taxon>
    </lineage>
</organism>
<evidence type="ECO:0000313" key="2">
    <source>
        <dbReference type="Proteomes" id="UP000240760"/>
    </source>
</evidence>
<proteinExistence type="predicted"/>
<protein>
    <submittedName>
        <fullName evidence="1">Uncharacterized protein</fullName>
    </submittedName>
</protein>
<dbReference type="EMBL" id="KZ679137">
    <property type="protein sequence ID" value="PTB73881.1"/>
    <property type="molecule type" value="Genomic_DNA"/>
</dbReference>
<gene>
    <name evidence="1" type="ORF">M440DRAFT_123098</name>
</gene>